<evidence type="ECO:0000256" key="1">
    <source>
        <dbReference type="SAM" id="Phobius"/>
    </source>
</evidence>
<keyword evidence="1" id="KW-0812">Transmembrane</keyword>
<name>A0A9D1TAM9_9FIRM</name>
<organism evidence="3 4">
    <name type="scientific">Candidatus Scatomonas pullistercoris</name>
    <dbReference type="NCBI Taxonomy" id="2840920"/>
    <lineage>
        <taxon>Bacteria</taxon>
        <taxon>Bacillati</taxon>
        <taxon>Bacillota</taxon>
        <taxon>Clostridia</taxon>
        <taxon>Lachnospirales</taxon>
        <taxon>Lachnospiraceae</taxon>
        <taxon>Lachnospiraceae incertae sedis</taxon>
        <taxon>Candidatus Scatomonas</taxon>
    </lineage>
</organism>
<evidence type="ECO:0008006" key="5">
    <source>
        <dbReference type="Google" id="ProtNLM"/>
    </source>
</evidence>
<feature type="transmembrane region" description="Helical" evidence="1">
    <location>
        <begin position="198"/>
        <end position="219"/>
    </location>
</feature>
<accession>A0A9D1TAM9</accession>
<evidence type="ECO:0000313" key="3">
    <source>
        <dbReference type="EMBL" id="HIV26004.1"/>
    </source>
</evidence>
<dbReference type="Proteomes" id="UP000824169">
    <property type="component" value="Unassembled WGS sequence"/>
</dbReference>
<sequence>MNKKILFFLLPLLCFLLAAPEEAASASANGVNLWFHTVLPTLLPFIILSDLLISGGASFSLPERADRICRLLTGFSSAGCYILALGFFCGFPMGANLSASFFRSGRISEGEARRLLCLSNQVSPLFLQGYIAALLPDAGLLPAILGIYYGTALLLLFLSRLRPISRESAFCVLHAQKKEASLSLGERMDTSIMNGFEIITRLGGYIILFSVCGALLQTLTAQIPLLPPVLSLFLEISSGSSLLLQSHLAHSLGLALLTAGLSFGGISTVIQTASVIRGSGLPLRIYVGAKLLQACTAFFLSLFFFAVV</sequence>
<dbReference type="AlphaFoldDB" id="A0A9D1TAM9"/>
<reference evidence="3" key="1">
    <citation type="submission" date="2020-10" db="EMBL/GenBank/DDBJ databases">
        <authorList>
            <person name="Gilroy R."/>
        </authorList>
    </citation>
    <scope>NUCLEOTIDE SEQUENCE</scope>
    <source>
        <strain evidence="3">CHK188-20938</strain>
    </source>
</reference>
<feature type="transmembrane region" description="Helical" evidence="1">
    <location>
        <begin position="285"/>
        <end position="307"/>
    </location>
</feature>
<feature type="chain" id="PRO_5039394674" description="Sporulation integral membrane protein YlbJ" evidence="2">
    <location>
        <begin position="24"/>
        <end position="308"/>
    </location>
</feature>
<protein>
    <recommendedName>
        <fullName evidence="5">Sporulation integral membrane protein YlbJ</fullName>
    </recommendedName>
</protein>
<dbReference type="EMBL" id="DVOO01000029">
    <property type="protein sequence ID" value="HIV26004.1"/>
    <property type="molecule type" value="Genomic_DNA"/>
</dbReference>
<comment type="caution">
    <text evidence="3">The sequence shown here is derived from an EMBL/GenBank/DDBJ whole genome shotgun (WGS) entry which is preliminary data.</text>
</comment>
<feature type="signal peptide" evidence="2">
    <location>
        <begin position="1"/>
        <end position="23"/>
    </location>
</feature>
<feature type="transmembrane region" description="Helical" evidence="1">
    <location>
        <begin position="139"/>
        <end position="158"/>
    </location>
</feature>
<feature type="transmembrane region" description="Helical" evidence="1">
    <location>
        <begin position="251"/>
        <end position="273"/>
    </location>
</feature>
<gene>
    <name evidence="3" type="ORF">IAB71_09570</name>
</gene>
<keyword evidence="1" id="KW-1133">Transmembrane helix</keyword>
<keyword evidence="1" id="KW-0472">Membrane</keyword>
<keyword evidence="2" id="KW-0732">Signal</keyword>
<evidence type="ECO:0000256" key="2">
    <source>
        <dbReference type="SAM" id="SignalP"/>
    </source>
</evidence>
<feature type="transmembrane region" description="Helical" evidence="1">
    <location>
        <begin position="71"/>
        <end position="93"/>
    </location>
</feature>
<reference evidence="3" key="2">
    <citation type="journal article" date="2021" name="PeerJ">
        <title>Extensive microbial diversity within the chicken gut microbiome revealed by metagenomics and culture.</title>
        <authorList>
            <person name="Gilroy R."/>
            <person name="Ravi A."/>
            <person name="Getino M."/>
            <person name="Pursley I."/>
            <person name="Horton D.L."/>
            <person name="Alikhan N.F."/>
            <person name="Baker D."/>
            <person name="Gharbi K."/>
            <person name="Hall N."/>
            <person name="Watson M."/>
            <person name="Adriaenssens E.M."/>
            <person name="Foster-Nyarko E."/>
            <person name="Jarju S."/>
            <person name="Secka A."/>
            <person name="Antonio M."/>
            <person name="Oren A."/>
            <person name="Chaudhuri R.R."/>
            <person name="La Ragione R."/>
            <person name="Hildebrand F."/>
            <person name="Pallen M.J."/>
        </authorList>
    </citation>
    <scope>NUCLEOTIDE SEQUENCE</scope>
    <source>
        <strain evidence="3">CHK188-20938</strain>
    </source>
</reference>
<feature type="transmembrane region" description="Helical" evidence="1">
    <location>
        <begin position="33"/>
        <end position="59"/>
    </location>
</feature>
<evidence type="ECO:0000313" key="4">
    <source>
        <dbReference type="Proteomes" id="UP000824169"/>
    </source>
</evidence>
<proteinExistence type="predicted"/>